<name>J3PG49_GAET3</name>
<organism evidence="1">
    <name type="scientific">Gaeumannomyces tritici (strain R3-111a-1)</name>
    <name type="common">Wheat and barley take-all root rot fungus</name>
    <name type="synonym">Gaeumannomyces graminis var. tritici</name>
    <dbReference type="NCBI Taxonomy" id="644352"/>
    <lineage>
        <taxon>Eukaryota</taxon>
        <taxon>Fungi</taxon>
        <taxon>Dikarya</taxon>
        <taxon>Ascomycota</taxon>
        <taxon>Pezizomycotina</taxon>
        <taxon>Sordariomycetes</taxon>
        <taxon>Sordariomycetidae</taxon>
        <taxon>Magnaporthales</taxon>
        <taxon>Magnaporthaceae</taxon>
        <taxon>Gaeumannomyces</taxon>
    </lineage>
</organism>
<reference evidence="2" key="5">
    <citation type="submission" date="2018-04" db="UniProtKB">
        <authorList>
            <consortium name="EnsemblFungi"/>
        </authorList>
    </citation>
    <scope>IDENTIFICATION</scope>
    <source>
        <strain evidence="2">R3-111a-1</strain>
    </source>
</reference>
<evidence type="ECO:0000313" key="3">
    <source>
        <dbReference type="Proteomes" id="UP000006039"/>
    </source>
</evidence>
<dbReference type="InterPro" id="IPR036663">
    <property type="entry name" value="Fumarylacetoacetase_C_sf"/>
</dbReference>
<dbReference type="VEuPathDB" id="FungiDB:GGTG_12475"/>
<protein>
    <recommendedName>
        <fullName evidence="4">Fumarylacetoacetase-like C-terminal domain-containing protein</fullName>
    </recommendedName>
</protein>
<evidence type="ECO:0008006" key="4">
    <source>
        <dbReference type="Google" id="ProtNLM"/>
    </source>
</evidence>
<dbReference type="EnsemblFungi" id="EJT70303">
    <property type="protein sequence ID" value="EJT70303"/>
    <property type="gene ID" value="GGTG_12475"/>
</dbReference>
<evidence type="ECO:0000313" key="1">
    <source>
        <dbReference type="EMBL" id="EJT70303.1"/>
    </source>
</evidence>
<dbReference type="GeneID" id="20352933"/>
<dbReference type="HOGENOM" id="CLU_073378_0_0_1"/>
<dbReference type="EMBL" id="GL385402">
    <property type="protein sequence ID" value="EJT70303.1"/>
    <property type="molecule type" value="Genomic_DNA"/>
</dbReference>
<keyword evidence="3" id="KW-1185">Reference proteome</keyword>
<dbReference type="GO" id="GO:0005737">
    <property type="term" value="C:cytoplasm"/>
    <property type="evidence" value="ECO:0007669"/>
    <property type="project" value="TreeGrafter"/>
</dbReference>
<reference evidence="1" key="3">
    <citation type="submission" date="2010-09" db="EMBL/GenBank/DDBJ databases">
        <title>Annotation of Gaeumannomyces graminis var. tritici R3-111a-1.</title>
        <authorList>
            <consortium name="The Broad Institute Genome Sequencing Platform"/>
            <person name="Ma L.-J."/>
            <person name="Dead R."/>
            <person name="Young S.K."/>
            <person name="Zeng Q."/>
            <person name="Gargeya S."/>
            <person name="Fitzgerald M."/>
            <person name="Haas B."/>
            <person name="Abouelleil A."/>
            <person name="Alvarado L."/>
            <person name="Arachchi H.M."/>
            <person name="Berlin A."/>
            <person name="Brown A."/>
            <person name="Chapman S.B."/>
            <person name="Chen Z."/>
            <person name="Dunbar C."/>
            <person name="Freedman E."/>
            <person name="Gearin G."/>
            <person name="Gellesch M."/>
            <person name="Goldberg J."/>
            <person name="Griggs A."/>
            <person name="Gujja S."/>
            <person name="Heiman D."/>
            <person name="Howarth C."/>
            <person name="Larson L."/>
            <person name="Lui A."/>
            <person name="MacDonald P.J.P."/>
            <person name="Mehta T."/>
            <person name="Montmayeur A."/>
            <person name="Murphy C."/>
            <person name="Neiman D."/>
            <person name="Pearson M."/>
            <person name="Priest M."/>
            <person name="Roberts A."/>
            <person name="Saif S."/>
            <person name="Shea T."/>
            <person name="Shenoy N."/>
            <person name="Sisk P."/>
            <person name="Stolte C."/>
            <person name="Sykes S."/>
            <person name="Yandava C."/>
            <person name="Wortman J."/>
            <person name="Nusbaum C."/>
            <person name="Birren B."/>
        </authorList>
    </citation>
    <scope>NUCLEOTIDE SEQUENCE</scope>
    <source>
        <strain evidence="1">R3-111a-1</strain>
    </source>
</reference>
<dbReference type="PANTHER" id="PTHR30143">
    <property type="entry name" value="ACID HYDRATASE"/>
    <property type="match status" value="1"/>
</dbReference>
<proteinExistence type="predicted"/>
<dbReference type="RefSeq" id="XP_009228637.1">
    <property type="nucleotide sequence ID" value="XM_009230373.1"/>
</dbReference>
<dbReference type="InterPro" id="IPR050772">
    <property type="entry name" value="Hydratase-Decarb/MhpD_sf"/>
</dbReference>
<reference evidence="2" key="4">
    <citation type="journal article" date="2015" name="G3 (Bethesda)">
        <title>Genome sequences of three phytopathogenic species of the Magnaporthaceae family of fungi.</title>
        <authorList>
            <person name="Okagaki L.H."/>
            <person name="Nunes C.C."/>
            <person name="Sailsbery J."/>
            <person name="Clay B."/>
            <person name="Brown D."/>
            <person name="John T."/>
            <person name="Oh Y."/>
            <person name="Young N."/>
            <person name="Fitzgerald M."/>
            <person name="Haas B.J."/>
            <person name="Zeng Q."/>
            <person name="Young S."/>
            <person name="Adiconis X."/>
            <person name="Fan L."/>
            <person name="Levin J.Z."/>
            <person name="Mitchell T.K."/>
            <person name="Okubara P.A."/>
            <person name="Farman M.L."/>
            <person name="Kohn L.M."/>
            <person name="Birren B."/>
            <person name="Ma L.-J."/>
            <person name="Dean R.A."/>
        </authorList>
    </citation>
    <scope>NUCLEOTIDE SEQUENCE</scope>
    <source>
        <strain evidence="2">R3-111a-1</strain>
    </source>
</reference>
<dbReference type="PANTHER" id="PTHR30143:SF0">
    <property type="entry name" value="2-KETO-4-PENTENOATE HYDRATASE"/>
    <property type="match status" value="1"/>
</dbReference>
<dbReference type="AlphaFoldDB" id="J3PG49"/>
<dbReference type="Gene3D" id="3.90.850.10">
    <property type="entry name" value="Fumarylacetoacetase-like, C-terminal domain"/>
    <property type="match status" value="1"/>
</dbReference>
<dbReference type="GO" id="GO:0008684">
    <property type="term" value="F:2-oxopent-4-enoate hydratase activity"/>
    <property type="evidence" value="ECO:0007669"/>
    <property type="project" value="TreeGrafter"/>
</dbReference>
<dbReference type="SUPFAM" id="SSF56529">
    <property type="entry name" value="FAH"/>
    <property type="match status" value="1"/>
</dbReference>
<reference evidence="3" key="1">
    <citation type="submission" date="2010-07" db="EMBL/GenBank/DDBJ databases">
        <title>The genome sequence of Gaeumannomyces graminis var. tritici strain R3-111a-1.</title>
        <authorList>
            <consortium name="The Broad Institute Genome Sequencing Platform"/>
            <person name="Ma L.-J."/>
            <person name="Dead R."/>
            <person name="Young S."/>
            <person name="Zeng Q."/>
            <person name="Koehrsen M."/>
            <person name="Alvarado L."/>
            <person name="Berlin A."/>
            <person name="Chapman S.B."/>
            <person name="Chen Z."/>
            <person name="Freedman E."/>
            <person name="Gellesch M."/>
            <person name="Goldberg J."/>
            <person name="Griggs A."/>
            <person name="Gujja S."/>
            <person name="Heilman E.R."/>
            <person name="Heiman D."/>
            <person name="Hepburn T."/>
            <person name="Howarth C."/>
            <person name="Jen D."/>
            <person name="Larson L."/>
            <person name="Mehta T."/>
            <person name="Neiman D."/>
            <person name="Pearson M."/>
            <person name="Roberts A."/>
            <person name="Saif S."/>
            <person name="Shea T."/>
            <person name="Shenoy N."/>
            <person name="Sisk P."/>
            <person name="Stolte C."/>
            <person name="Sykes S."/>
            <person name="Walk T."/>
            <person name="White J."/>
            <person name="Yandava C."/>
            <person name="Haas B."/>
            <person name="Nusbaum C."/>
            <person name="Birren B."/>
        </authorList>
    </citation>
    <scope>NUCLEOTIDE SEQUENCE [LARGE SCALE GENOMIC DNA]</scope>
    <source>
        <strain evidence="3">R3-111a-1</strain>
    </source>
</reference>
<dbReference type="eggNOG" id="ENOG502R67Y">
    <property type="taxonomic scope" value="Eukaryota"/>
</dbReference>
<sequence length="255" mass="26337">MAHANEDEAVRLLVQAQRAGGHSKIDPAALAGLDRAGAYRVMLAQQEALGEEVGLYKTSLMQPDGTGIIAPIWRSRVGTSPDFCLPTASYAVKGLEFEVGVRLGRDVPAGEGVDEAAVASAVASYFVGIEIVGTRLGEPTAGKQLGPAAGLADNLSALGYVFGGEFARGTDVDGLEVSFELDGRVLDKRMAKPGFGAVLTSVVAYARAQHPDMPLKAGTVITPGSVNGCILLPPGSKGRVVGRLGSDTTVEFTLS</sequence>
<evidence type="ECO:0000313" key="2">
    <source>
        <dbReference type="EnsemblFungi" id="EJT70303"/>
    </source>
</evidence>
<reference evidence="1" key="2">
    <citation type="submission" date="2010-07" db="EMBL/GenBank/DDBJ databases">
        <authorList>
            <consortium name="The Broad Institute Genome Sequencing Platform"/>
            <consortium name="Broad Institute Genome Sequencing Center for Infectious Disease"/>
            <person name="Ma L.-J."/>
            <person name="Dead R."/>
            <person name="Young S."/>
            <person name="Zeng Q."/>
            <person name="Koehrsen M."/>
            <person name="Alvarado L."/>
            <person name="Berlin A."/>
            <person name="Chapman S.B."/>
            <person name="Chen Z."/>
            <person name="Freedman E."/>
            <person name="Gellesch M."/>
            <person name="Goldberg J."/>
            <person name="Griggs A."/>
            <person name="Gujja S."/>
            <person name="Heilman E.R."/>
            <person name="Heiman D."/>
            <person name="Hepburn T."/>
            <person name="Howarth C."/>
            <person name="Jen D."/>
            <person name="Larson L."/>
            <person name="Mehta T."/>
            <person name="Neiman D."/>
            <person name="Pearson M."/>
            <person name="Roberts A."/>
            <person name="Saif S."/>
            <person name="Shea T."/>
            <person name="Shenoy N."/>
            <person name="Sisk P."/>
            <person name="Stolte C."/>
            <person name="Sykes S."/>
            <person name="Walk T."/>
            <person name="White J."/>
            <person name="Yandava C."/>
            <person name="Haas B."/>
            <person name="Nusbaum C."/>
            <person name="Birren B."/>
        </authorList>
    </citation>
    <scope>NUCLEOTIDE SEQUENCE</scope>
    <source>
        <strain evidence="1">R3-111a-1</strain>
    </source>
</reference>
<dbReference type="OrthoDB" id="5181251at2759"/>
<gene>
    <name evidence="2" type="primary">20352933</name>
    <name evidence="1" type="ORF">GGTG_12475</name>
</gene>
<accession>J3PG49</accession>
<dbReference type="Proteomes" id="UP000006039">
    <property type="component" value="Unassembled WGS sequence"/>
</dbReference>